<name>L2F5J7_9GAMM</name>
<dbReference type="eggNOG" id="COG2310">
    <property type="taxonomic scope" value="Bacteria"/>
</dbReference>
<dbReference type="Proteomes" id="UP000023795">
    <property type="component" value="Unassembled WGS sequence"/>
</dbReference>
<evidence type="ECO:0000313" key="4">
    <source>
        <dbReference type="Proteomes" id="UP000023795"/>
    </source>
</evidence>
<sequence length="309" mass="35287">MPTNKTSKIEKRQDAQQDTQQIMAVLQQIEEKEHPTIKTTVLNTQFESEHAQDFVTNFDNSQQNPSLATTDPIITDSTTEHYTDDQILSESGQLIDHTATLAIDDNEDLSQAGIAVESLEVSLKQWRFGVHWQKTKVLKSGLINQLKKRKQSMDLDLACLLCNRYGEVIERVWFKNVRDQAESVRYQGDELIGNDDKPVLTEEKQENLGLFLFRIPPHIYQVVLVLSSYTGHALNQVQQGECTLSDDEGNVILKLNLPKIKEPIPAIWLATISRSADSWRLIEQVQGLKSYRQADFEQEISEQLVRDSH</sequence>
<comment type="caution">
    <text evidence="3">The sequence shown here is derived from an EMBL/GenBank/DDBJ whole genome shotgun (WGS) entry which is preliminary data.</text>
</comment>
<dbReference type="GO" id="GO:0046690">
    <property type="term" value="P:response to tellurium ion"/>
    <property type="evidence" value="ECO:0007669"/>
    <property type="project" value="UniProtKB-KW"/>
</dbReference>
<keyword evidence="1" id="KW-0778">Tellurium resistance</keyword>
<dbReference type="PATRIC" id="fig|1230338.3.peg.1535"/>
<dbReference type="PANTHER" id="PTHR32097">
    <property type="entry name" value="CAMP-BINDING PROTEIN 1-RELATED"/>
    <property type="match status" value="1"/>
</dbReference>
<dbReference type="Gene3D" id="2.60.60.30">
    <property type="entry name" value="sav2460 like domains"/>
    <property type="match status" value="1"/>
</dbReference>
<dbReference type="Pfam" id="PF02342">
    <property type="entry name" value="TerD"/>
    <property type="match status" value="1"/>
</dbReference>
<feature type="domain" description="TerD" evidence="2">
    <location>
        <begin position="120"/>
        <end position="288"/>
    </location>
</feature>
<gene>
    <name evidence="3" type="ORF">MOMA_07221</name>
</gene>
<dbReference type="InterPro" id="IPR051324">
    <property type="entry name" value="Stress/Tellurium_Resist"/>
</dbReference>
<dbReference type="RefSeq" id="WP_009501887.1">
    <property type="nucleotide sequence ID" value="NZ_ANIN01000002.1"/>
</dbReference>
<reference evidence="3 4" key="1">
    <citation type="journal article" date="2013" name="Genome Announc.">
        <title>Genome Sequence of Moraxella macacae 0408225, a Novel Bacterial Species Isolated from a Cynomolgus Macaque with Epistaxis.</title>
        <authorList>
            <person name="Ladner J.T."/>
            <person name="Whitehouse C.A."/>
            <person name="Koroleva G.I."/>
            <person name="Palacios G.F."/>
        </authorList>
    </citation>
    <scope>NUCLEOTIDE SEQUENCE [LARGE SCALE GENOMIC DNA]</scope>
    <source>
        <strain evidence="3 4">0408225</strain>
    </source>
</reference>
<evidence type="ECO:0000259" key="2">
    <source>
        <dbReference type="Pfam" id="PF02342"/>
    </source>
</evidence>
<dbReference type="STRING" id="1230338.MOMA_07221"/>
<accession>L2F5J7</accession>
<organism evidence="3 4">
    <name type="scientific">Moraxella macacae 0408225</name>
    <dbReference type="NCBI Taxonomy" id="1230338"/>
    <lineage>
        <taxon>Bacteria</taxon>
        <taxon>Pseudomonadati</taxon>
        <taxon>Pseudomonadota</taxon>
        <taxon>Gammaproteobacteria</taxon>
        <taxon>Moraxellales</taxon>
        <taxon>Moraxellaceae</taxon>
        <taxon>Moraxella</taxon>
    </lineage>
</organism>
<dbReference type="AlphaFoldDB" id="L2F5J7"/>
<keyword evidence="4" id="KW-1185">Reference proteome</keyword>
<evidence type="ECO:0000313" key="3">
    <source>
        <dbReference type="EMBL" id="ELA08334.1"/>
    </source>
</evidence>
<proteinExistence type="predicted"/>
<dbReference type="CDD" id="cd06974">
    <property type="entry name" value="TerD_like"/>
    <property type="match status" value="1"/>
</dbReference>
<dbReference type="OrthoDB" id="6647719at2"/>
<dbReference type="PANTHER" id="PTHR32097:SF17">
    <property type="entry name" value="CAMP-BINDING PROTEIN 1-RELATED"/>
    <property type="match status" value="1"/>
</dbReference>
<dbReference type="InterPro" id="IPR003325">
    <property type="entry name" value="TerD"/>
</dbReference>
<protein>
    <recommendedName>
        <fullName evidence="2">TerD domain-containing protein</fullName>
    </recommendedName>
</protein>
<evidence type="ECO:0000256" key="1">
    <source>
        <dbReference type="ARBA" id="ARBA00022686"/>
    </source>
</evidence>
<dbReference type="EMBL" id="ANIN01000002">
    <property type="protein sequence ID" value="ELA08334.1"/>
    <property type="molecule type" value="Genomic_DNA"/>
</dbReference>